<organism evidence="1 2">
    <name type="scientific">Spirulina subsalsa FACHB-351</name>
    <dbReference type="NCBI Taxonomy" id="234711"/>
    <lineage>
        <taxon>Bacteria</taxon>
        <taxon>Bacillati</taxon>
        <taxon>Cyanobacteriota</taxon>
        <taxon>Cyanophyceae</taxon>
        <taxon>Spirulinales</taxon>
        <taxon>Spirulinaceae</taxon>
        <taxon>Spirulina</taxon>
    </lineage>
</organism>
<protein>
    <submittedName>
        <fullName evidence="1">Uncharacterized protein</fullName>
    </submittedName>
</protein>
<accession>A0ABT3L9A8</accession>
<dbReference type="EMBL" id="JAIHOM010000109">
    <property type="protein sequence ID" value="MCW6038093.1"/>
    <property type="molecule type" value="Genomic_DNA"/>
</dbReference>
<proteinExistence type="predicted"/>
<reference evidence="1 2" key="1">
    <citation type="submission" date="2021-08" db="EMBL/GenBank/DDBJ databases">
        <title>Draft genome sequence of Spirulina subsalsa with high tolerance to salinity and hype-accumulation of phycocyanin.</title>
        <authorList>
            <person name="Pei H."/>
            <person name="Jiang L."/>
        </authorList>
    </citation>
    <scope>NUCLEOTIDE SEQUENCE [LARGE SCALE GENOMIC DNA]</scope>
    <source>
        <strain evidence="1 2">FACHB-351</strain>
    </source>
</reference>
<sequence>MTVLSTAAQGQIVITGGTLIFFENNGTTYNNAPVTGYLETKQGRIESADFNNVPVHSPEAVRQLFGSVPLNGVPVLLQMSGEQPALGNQLSLKASGTAYSPNGPVLFSDVPVQVDVSFVMKITVGTEPFNTNFGTFNARMNGLGQMVEFGVVGSHVTGGTFGASGTFFDNSGNKVSLAPDNFHFDAKHVFPTIPVSNSSTTPSTPTPAPQVSTVAPAAVSPVSTVAPAVVMVDLPQATVTVEQSVQNSELPNSELPNSESLNVPGGAVVGAEAFVEHSPNNRLIPDPVAEGGNNYALGTLTVFSEVPKTPAVPRIVSLIRRDRNPRVSRLVPLTHQNYQNYNLAQ</sequence>
<name>A0ABT3L9A8_9CYAN</name>
<dbReference type="RefSeq" id="WP_265265990.1">
    <property type="nucleotide sequence ID" value="NZ_JAIHOM010000109.1"/>
</dbReference>
<evidence type="ECO:0000313" key="2">
    <source>
        <dbReference type="Proteomes" id="UP001526426"/>
    </source>
</evidence>
<keyword evidence="2" id="KW-1185">Reference proteome</keyword>
<dbReference type="Proteomes" id="UP001526426">
    <property type="component" value="Unassembled WGS sequence"/>
</dbReference>
<gene>
    <name evidence="1" type="ORF">K4A83_17710</name>
</gene>
<comment type="caution">
    <text evidence="1">The sequence shown here is derived from an EMBL/GenBank/DDBJ whole genome shotgun (WGS) entry which is preliminary data.</text>
</comment>
<evidence type="ECO:0000313" key="1">
    <source>
        <dbReference type="EMBL" id="MCW6038093.1"/>
    </source>
</evidence>